<evidence type="ECO:0000256" key="4">
    <source>
        <dbReference type="ARBA" id="ARBA00022490"/>
    </source>
</evidence>
<name>A0A381RA39_9ZZZZ</name>
<dbReference type="GO" id="GO:0005737">
    <property type="term" value="C:cytoplasm"/>
    <property type="evidence" value="ECO:0007669"/>
    <property type="project" value="UniProtKB-SubCell"/>
</dbReference>
<dbReference type="CDD" id="cd02440">
    <property type="entry name" value="AdoMet_MTases"/>
    <property type="match status" value="1"/>
</dbReference>
<evidence type="ECO:0000256" key="2">
    <source>
        <dbReference type="ARBA" id="ARBA00005369"/>
    </source>
</evidence>
<gene>
    <name evidence="8" type="ORF">METZ01_LOCUS40938</name>
</gene>
<evidence type="ECO:0000313" key="8">
    <source>
        <dbReference type="EMBL" id="SUZ88084.1"/>
    </source>
</evidence>
<protein>
    <recommendedName>
        <fullName evidence="3">protein-L-isoaspartate(D-aspartate) O-methyltransferase</fullName>
        <ecNumber evidence="3">2.1.1.77</ecNumber>
    </recommendedName>
</protein>
<keyword evidence="6" id="KW-0808">Transferase</keyword>
<evidence type="ECO:0000256" key="3">
    <source>
        <dbReference type="ARBA" id="ARBA00011890"/>
    </source>
</evidence>
<dbReference type="SUPFAM" id="SSF53335">
    <property type="entry name" value="S-adenosyl-L-methionine-dependent methyltransferases"/>
    <property type="match status" value="1"/>
</dbReference>
<dbReference type="PANTHER" id="PTHR11579:SF0">
    <property type="entry name" value="PROTEIN-L-ISOASPARTATE(D-ASPARTATE) O-METHYLTRANSFERASE"/>
    <property type="match status" value="1"/>
</dbReference>
<dbReference type="FunFam" id="3.40.50.150:FF:000010">
    <property type="entry name" value="Protein-L-isoaspartate O-methyltransferase"/>
    <property type="match status" value="1"/>
</dbReference>
<dbReference type="GO" id="GO:0004719">
    <property type="term" value="F:protein-L-isoaspartate (D-aspartate) O-methyltransferase activity"/>
    <property type="evidence" value="ECO:0007669"/>
    <property type="project" value="UniProtKB-EC"/>
</dbReference>
<dbReference type="EMBL" id="UINC01001753">
    <property type="protein sequence ID" value="SUZ88084.1"/>
    <property type="molecule type" value="Genomic_DNA"/>
</dbReference>
<dbReference type="Pfam" id="PF01135">
    <property type="entry name" value="PCMT"/>
    <property type="match status" value="1"/>
</dbReference>
<evidence type="ECO:0000256" key="5">
    <source>
        <dbReference type="ARBA" id="ARBA00022603"/>
    </source>
</evidence>
<dbReference type="GO" id="GO:0032259">
    <property type="term" value="P:methylation"/>
    <property type="evidence" value="ECO:0007669"/>
    <property type="project" value="UniProtKB-KW"/>
</dbReference>
<evidence type="ECO:0000256" key="6">
    <source>
        <dbReference type="ARBA" id="ARBA00022679"/>
    </source>
</evidence>
<dbReference type="AlphaFoldDB" id="A0A381RA39"/>
<accession>A0A381RA39</accession>
<organism evidence="8">
    <name type="scientific">marine metagenome</name>
    <dbReference type="NCBI Taxonomy" id="408172"/>
    <lineage>
        <taxon>unclassified sequences</taxon>
        <taxon>metagenomes</taxon>
        <taxon>ecological metagenomes</taxon>
    </lineage>
</organism>
<dbReference type="InterPro" id="IPR000682">
    <property type="entry name" value="PCMT"/>
</dbReference>
<dbReference type="NCBIfam" id="NF001453">
    <property type="entry name" value="PRK00312.1"/>
    <property type="match status" value="1"/>
</dbReference>
<keyword evidence="5" id="KW-0489">Methyltransferase</keyword>
<dbReference type="Gene3D" id="3.40.50.150">
    <property type="entry name" value="Vaccinia Virus protein VP39"/>
    <property type="match status" value="1"/>
</dbReference>
<sequence>MSTPFTDEMTVRRHQMVRDQIANRGVRDFRVLEVMRRIPRHEFVAEPYRFQAYGDRPLPIGGGQTISQPYMVAVMTEALSVGRGDRVLDVGSGSGYQTAVLASLAELVVAVEQDLGLVKDAHATLHRVGITNVLMRAGDGSVGAPEHQPFDAILVAAGAPSIPKPLLAQLKDGGRLVVPVGSLSSQRLVIVRRNGDRYVERSGCGCVFVPLVGQHGWEDFGSKMT</sequence>
<comment type="similarity">
    <text evidence="2">Belongs to the methyltransferase superfamily. L-isoaspartyl/D-aspartyl protein methyltransferase family.</text>
</comment>
<dbReference type="PANTHER" id="PTHR11579">
    <property type="entry name" value="PROTEIN-L-ISOASPARTATE O-METHYLTRANSFERASE"/>
    <property type="match status" value="1"/>
</dbReference>
<reference evidence="8" key="1">
    <citation type="submission" date="2018-05" db="EMBL/GenBank/DDBJ databases">
        <authorList>
            <person name="Lanie J.A."/>
            <person name="Ng W.-L."/>
            <person name="Kazmierczak K.M."/>
            <person name="Andrzejewski T.M."/>
            <person name="Davidsen T.M."/>
            <person name="Wayne K.J."/>
            <person name="Tettelin H."/>
            <person name="Glass J.I."/>
            <person name="Rusch D."/>
            <person name="Podicherti R."/>
            <person name="Tsui H.-C.T."/>
            <person name="Winkler M.E."/>
        </authorList>
    </citation>
    <scope>NUCLEOTIDE SEQUENCE</scope>
</reference>
<dbReference type="EC" id="2.1.1.77" evidence="3"/>
<dbReference type="HAMAP" id="MF_00090">
    <property type="entry name" value="PIMT"/>
    <property type="match status" value="1"/>
</dbReference>
<proteinExistence type="inferred from homology"/>
<dbReference type="NCBIfam" id="TIGR00080">
    <property type="entry name" value="pimt"/>
    <property type="match status" value="1"/>
</dbReference>
<comment type="subcellular location">
    <subcellularLocation>
        <location evidence="1">Cytoplasm</location>
    </subcellularLocation>
</comment>
<evidence type="ECO:0000256" key="1">
    <source>
        <dbReference type="ARBA" id="ARBA00004496"/>
    </source>
</evidence>
<keyword evidence="7" id="KW-0949">S-adenosyl-L-methionine</keyword>
<dbReference type="InterPro" id="IPR029063">
    <property type="entry name" value="SAM-dependent_MTases_sf"/>
</dbReference>
<evidence type="ECO:0000256" key="7">
    <source>
        <dbReference type="ARBA" id="ARBA00022691"/>
    </source>
</evidence>
<keyword evidence="4" id="KW-0963">Cytoplasm</keyword>